<evidence type="ECO:0000313" key="4">
    <source>
        <dbReference type="Proteomes" id="UP000245412"/>
    </source>
</evidence>
<dbReference type="AlphaFoldDB" id="A0AB73SYX3"/>
<comment type="caution">
    <text evidence="3">The sequence shown here is derived from an EMBL/GenBank/DDBJ whole genome shotgun (WGS) entry which is preliminary data.</text>
</comment>
<organism evidence="3 4">
    <name type="scientific">Murimonas intestini</name>
    <dbReference type="NCBI Taxonomy" id="1337051"/>
    <lineage>
        <taxon>Bacteria</taxon>
        <taxon>Bacillati</taxon>
        <taxon>Bacillota</taxon>
        <taxon>Clostridia</taxon>
        <taxon>Lachnospirales</taxon>
        <taxon>Lachnospiraceae</taxon>
        <taxon>Murimonas</taxon>
    </lineage>
</organism>
<gene>
    <name evidence="3" type="ORF">C7383_11732</name>
</gene>
<dbReference type="PANTHER" id="PTHR42760">
    <property type="entry name" value="SHORT-CHAIN DEHYDROGENASES/REDUCTASES FAMILY MEMBER"/>
    <property type="match status" value="1"/>
</dbReference>
<dbReference type="Gene3D" id="3.40.50.720">
    <property type="entry name" value="NAD(P)-binding Rossmann-like Domain"/>
    <property type="match status" value="1"/>
</dbReference>
<evidence type="ECO:0000256" key="1">
    <source>
        <dbReference type="ARBA" id="ARBA00006484"/>
    </source>
</evidence>
<evidence type="ECO:0000313" key="3">
    <source>
        <dbReference type="EMBL" id="PWJ72562.1"/>
    </source>
</evidence>
<keyword evidence="2" id="KW-0560">Oxidoreductase</keyword>
<dbReference type="SUPFAM" id="SSF51735">
    <property type="entry name" value="NAD(P)-binding Rossmann-fold domains"/>
    <property type="match status" value="1"/>
</dbReference>
<evidence type="ECO:0000256" key="2">
    <source>
        <dbReference type="ARBA" id="ARBA00023002"/>
    </source>
</evidence>
<name>A0AB73SYX3_9FIRM</name>
<dbReference type="InterPro" id="IPR020904">
    <property type="entry name" value="Sc_DH/Rdtase_CS"/>
</dbReference>
<comment type="similarity">
    <text evidence="1">Belongs to the short-chain dehydrogenases/reductases (SDR) family.</text>
</comment>
<dbReference type="Proteomes" id="UP000245412">
    <property type="component" value="Unassembled WGS sequence"/>
</dbReference>
<dbReference type="PANTHER" id="PTHR42760:SF115">
    <property type="entry name" value="3-OXOACYL-[ACYL-CARRIER-PROTEIN] REDUCTASE FABG"/>
    <property type="match status" value="1"/>
</dbReference>
<sequence>MKNVCVITGGGSGMGLAAAHIMGKDHFIILAGRTASRLESAVKELRDEGIETEAFAADVSSRQSVEKLAEYAAGCGRVRALIHCAGLSPHMGDARLIMQGNALGTVNIDEVFYEIMGEGSCILNVSSMSAYLTPQFIMPKRLYKHALTDIEKFLKKIMGFIRLMPRSQQANVAYGISKNFVIWYTKKMAEKMGGKGIRILSVTPGNFETPMGRLESKEASEYIKYCAIKRFGRPEEIAELMAFCASEKPGFLTGADIICDGGCVASGVNPLKNIL</sequence>
<protein>
    <submittedName>
        <fullName evidence="3">NAD(P)-dependent dehydrogenase (Short-subunit alcohol dehydrogenase family)</fullName>
    </submittedName>
</protein>
<dbReference type="InterPro" id="IPR036291">
    <property type="entry name" value="NAD(P)-bd_dom_sf"/>
</dbReference>
<dbReference type="Pfam" id="PF00106">
    <property type="entry name" value="adh_short"/>
    <property type="match status" value="1"/>
</dbReference>
<dbReference type="GO" id="GO:0016616">
    <property type="term" value="F:oxidoreductase activity, acting on the CH-OH group of donors, NAD or NADP as acceptor"/>
    <property type="evidence" value="ECO:0007669"/>
    <property type="project" value="TreeGrafter"/>
</dbReference>
<accession>A0AB73SYX3</accession>
<dbReference type="EMBL" id="QGGY01000017">
    <property type="protein sequence ID" value="PWJ72562.1"/>
    <property type="molecule type" value="Genomic_DNA"/>
</dbReference>
<dbReference type="CDD" id="cd05233">
    <property type="entry name" value="SDR_c"/>
    <property type="match status" value="1"/>
</dbReference>
<proteinExistence type="inferred from homology"/>
<dbReference type="PRINTS" id="PR00081">
    <property type="entry name" value="GDHRDH"/>
</dbReference>
<dbReference type="RefSeq" id="WP_109748313.1">
    <property type="nucleotide sequence ID" value="NZ_JANKBI010000017.1"/>
</dbReference>
<dbReference type="InterPro" id="IPR002347">
    <property type="entry name" value="SDR_fam"/>
</dbReference>
<dbReference type="PROSITE" id="PS00061">
    <property type="entry name" value="ADH_SHORT"/>
    <property type="match status" value="1"/>
</dbReference>
<keyword evidence="4" id="KW-1185">Reference proteome</keyword>
<reference evidence="3 4" key="1">
    <citation type="submission" date="2018-05" db="EMBL/GenBank/DDBJ databases">
        <authorList>
            <person name="Goeker M."/>
            <person name="Huntemann M."/>
            <person name="Clum A."/>
            <person name="Pillay M."/>
            <person name="Palaniappan K."/>
            <person name="Varghese N."/>
            <person name="Mikhailova N."/>
            <person name="Stamatis D."/>
            <person name="Reddy T."/>
            <person name="Daum C."/>
            <person name="Shapiro N."/>
            <person name="Ivanova N."/>
            <person name="Kyrpides N."/>
            <person name="Woyke T."/>
        </authorList>
    </citation>
    <scope>NUCLEOTIDE SEQUENCE [LARGE SCALE GENOMIC DNA]</scope>
    <source>
        <strain evidence="3 4">DSM 26524</strain>
    </source>
</reference>
<dbReference type="Pfam" id="PF13561">
    <property type="entry name" value="adh_short_C2"/>
    <property type="match status" value="1"/>
</dbReference>